<evidence type="ECO:0000313" key="9">
    <source>
        <dbReference type="WBParaSite" id="Hba_06829"/>
    </source>
</evidence>
<feature type="transmembrane region" description="Helical" evidence="7">
    <location>
        <begin position="42"/>
        <end position="64"/>
    </location>
</feature>
<dbReference type="PANTHER" id="PTHR11662:SF455">
    <property type="entry name" value="GH23975P"/>
    <property type="match status" value="1"/>
</dbReference>
<dbReference type="SUPFAM" id="SSF103473">
    <property type="entry name" value="MFS general substrate transporter"/>
    <property type="match status" value="1"/>
</dbReference>
<evidence type="ECO:0000256" key="6">
    <source>
        <dbReference type="ARBA" id="ARBA00023136"/>
    </source>
</evidence>
<dbReference type="WBParaSite" id="Hba_06829">
    <property type="protein sequence ID" value="Hba_06829"/>
    <property type="gene ID" value="Hba_06829"/>
</dbReference>
<keyword evidence="6 7" id="KW-0472">Membrane</keyword>
<dbReference type="PANTHER" id="PTHR11662">
    <property type="entry name" value="SOLUTE CARRIER FAMILY 17"/>
    <property type="match status" value="1"/>
</dbReference>
<evidence type="ECO:0000256" key="2">
    <source>
        <dbReference type="ARBA" id="ARBA00022448"/>
    </source>
</evidence>
<protein>
    <submittedName>
        <fullName evidence="9">MFS domain-containing protein</fullName>
    </submittedName>
</protein>
<dbReference type="InterPro" id="IPR050382">
    <property type="entry name" value="MFS_Na/Anion_cotransporter"/>
</dbReference>
<feature type="transmembrane region" description="Helical" evidence="7">
    <location>
        <begin position="110"/>
        <end position="131"/>
    </location>
</feature>
<keyword evidence="4" id="KW-0769">Symport</keyword>
<feature type="transmembrane region" description="Helical" evidence="7">
    <location>
        <begin position="6"/>
        <end position="21"/>
    </location>
</feature>
<evidence type="ECO:0000256" key="5">
    <source>
        <dbReference type="ARBA" id="ARBA00022989"/>
    </source>
</evidence>
<dbReference type="FunFam" id="1.20.1250.20:FF:000003">
    <property type="entry name" value="Solute carrier family 17 member 3"/>
    <property type="match status" value="1"/>
</dbReference>
<dbReference type="GO" id="GO:0006820">
    <property type="term" value="P:monoatomic anion transport"/>
    <property type="evidence" value="ECO:0007669"/>
    <property type="project" value="TreeGrafter"/>
</dbReference>
<dbReference type="AlphaFoldDB" id="A0A1I7WNV1"/>
<evidence type="ECO:0000256" key="3">
    <source>
        <dbReference type="ARBA" id="ARBA00022692"/>
    </source>
</evidence>
<dbReference type="Proteomes" id="UP000095283">
    <property type="component" value="Unplaced"/>
</dbReference>
<dbReference type="GO" id="GO:0016020">
    <property type="term" value="C:membrane"/>
    <property type="evidence" value="ECO:0007669"/>
    <property type="project" value="UniProtKB-SubCell"/>
</dbReference>
<comment type="subcellular location">
    <subcellularLocation>
        <location evidence="1">Membrane</location>
        <topology evidence="1">Multi-pass membrane protein</topology>
    </subcellularLocation>
</comment>
<reference evidence="9" key="1">
    <citation type="submission" date="2016-11" db="UniProtKB">
        <authorList>
            <consortium name="WormBaseParasite"/>
        </authorList>
    </citation>
    <scope>IDENTIFICATION</scope>
</reference>
<evidence type="ECO:0000313" key="8">
    <source>
        <dbReference type="Proteomes" id="UP000095283"/>
    </source>
</evidence>
<keyword evidence="2" id="KW-0813">Transport</keyword>
<keyword evidence="3 7" id="KW-0812">Transmembrane</keyword>
<sequence>MPLSAIIGQILGWPFIFYFFGKFDVKNTLAFFVNKIYAKFSFIYLTFRSMGFIGQTLFLLLASLTSSPAFLVGFLSLSIGLGGICWAGFSVNHLDLAPQYAGHLMGLSNTLATLPGMICPLIVGFVVKSGIQAEWNIIFYSTAIVYSMGSFFFWKWASGDRQSWASDQSPFIGELH</sequence>
<evidence type="ECO:0000256" key="4">
    <source>
        <dbReference type="ARBA" id="ARBA00022847"/>
    </source>
</evidence>
<proteinExistence type="predicted"/>
<feature type="transmembrane region" description="Helical" evidence="7">
    <location>
        <begin position="70"/>
        <end position="89"/>
    </location>
</feature>
<dbReference type="InterPro" id="IPR036259">
    <property type="entry name" value="MFS_trans_sf"/>
</dbReference>
<keyword evidence="5 7" id="KW-1133">Transmembrane helix</keyword>
<organism evidence="8 9">
    <name type="scientific">Heterorhabditis bacteriophora</name>
    <name type="common">Entomopathogenic nematode worm</name>
    <dbReference type="NCBI Taxonomy" id="37862"/>
    <lineage>
        <taxon>Eukaryota</taxon>
        <taxon>Metazoa</taxon>
        <taxon>Ecdysozoa</taxon>
        <taxon>Nematoda</taxon>
        <taxon>Chromadorea</taxon>
        <taxon>Rhabditida</taxon>
        <taxon>Rhabditina</taxon>
        <taxon>Rhabditomorpha</taxon>
        <taxon>Strongyloidea</taxon>
        <taxon>Heterorhabditidae</taxon>
        <taxon>Heterorhabditis</taxon>
    </lineage>
</organism>
<keyword evidence="8" id="KW-1185">Reference proteome</keyword>
<dbReference type="GO" id="GO:0015293">
    <property type="term" value="F:symporter activity"/>
    <property type="evidence" value="ECO:0007669"/>
    <property type="project" value="UniProtKB-KW"/>
</dbReference>
<name>A0A1I7WNV1_HETBA</name>
<accession>A0A1I7WNV1</accession>
<evidence type="ECO:0000256" key="7">
    <source>
        <dbReference type="SAM" id="Phobius"/>
    </source>
</evidence>
<feature type="transmembrane region" description="Helical" evidence="7">
    <location>
        <begin position="137"/>
        <end position="154"/>
    </location>
</feature>
<evidence type="ECO:0000256" key="1">
    <source>
        <dbReference type="ARBA" id="ARBA00004141"/>
    </source>
</evidence>